<dbReference type="PANTHER" id="PTHR30419">
    <property type="entry name" value="HTH-TYPE TRANSCRIPTIONAL REGULATOR YBHD"/>
    <property type="match status" value="1"/>
</dbReference>
<protein>
    <recommendedName>
        <fullName evidence="6">HTH lysR-type domain-containing protein</fullName>
    </recommendedName>
</protein>
<comment type="similarity">
    <text evidence="1">Belongs to the LysR transcriptional regulatory family.</text>
</comment>
<dbReference type="EMBL" id="BAAALM010000006">
    <property type="protein sequence ID" value="GAA1202151.1"/>
    <property type="molecule type" value="Genomic_DNA"/>
</dbReference>
<dbReference type="SUPFAM" id="SSF53850">
    <property type="entry name" value="Periplasmic binding protein-like II"/>
    <property type="match status" value="1"/>
</dbReference>
<evidence type="ECO:0000313" key="7">
    <source>
        <dbReference type="EMBL" id="GAA1202151.1"/>
    </source>
</evidence>
<dbReference type="Gene3D" id="3.40.190.290">
    <property type="match status" value="1"/>
</dbReference>
<dbReference type="SUPFAM" id="SSF46785">
    <property type="entry name" value="Winged helix' DNA-binding domain"/>
    <property type="match status" value="1"/>
</dbReference>
<feature type="compositionally biased region" description="Gly residues" evidence="5">
    <location>
        <begin position="1"/>
        <end position="13"/>
    </location>
</feature>
<organism evidence="7 8">
    <name type="scientific">Prauserella alba</name>
    <dbReference type="NCBI Taxonomy" id="176898"/>
    <lineage>
        <taxon>Bacteria</taxon>
        <taxon>Bacillati</taxon>
        <taxon>Actinomycetota</taxon>
        <taxon>Actinomycetes</taxon>
        <taxon>Pseudonocardiales</taxon>
        <taxon>Pseudonocardiaceae</taxon>
        <taxon>Prauserella</taxon>
    </lineage>
</organism>
<evidence type="ECO:0000256" key="1">
    <source>
        <dbReference type="ARBA" id="ARBA00009437"/>
    </source>
</evidence>
<sequence length="329" mass="35164">MRGASRGAGGGTGTDDRGRDGHVDIAQLRDFISVVEAGSLSTAAGRLHVSQPALSQRMTQLESRLGAQLLVRGPRGVRPTPTGTALYRDAQQLVRQFDRLARDVADHRDNVHGPVAVGLPTTVAAPLAPALFDWVKHHYPGIHLQLFESMSGYIHELLLAGRLDLAAVFREDDAPRAGEVPLYSEELYLVGQPDPPPPSDDEVALSDLHAVPLVTPGANSHLRALIDRTFAAAGLRPAVVGDVESLGTMLRIAAGGQACTILPLSVVAGRGEVRGLGVRRIVDPGLRRHVAVRTTTETYEPREAVVAVRRGVVEVTERLAAQGQWPGIR</sequence>
<evidence type="ECO:0000256" key="5">
    <source>
        <dbReference type="SAM" id="MobiDB-lite"/>
    </source>
</evidence>
<dbReference type="Gene3D" id="1.10.10.10">
    <property type="entry name" value="Winged helix-like DNA-binding domain superfamily/Winged helix DNA-binding domain"/>
    <property type="match status" value="1"/>
</dbReference>
<dbReference type="InterPro" id="IPR050950">
    <property type="entry name" value="HTH-type_LysR_regulators"/>
</dbReference>
<accession>A0ABP4FYW0</accession>
<keyword evidence="3" id="KW-0238">DNA-binding</keyword>
<dbReference type="PRINTS" id="PR00039">
    <property type="entry name" value="HTHLYSR"/>
</dbReference>
<evidence type="ECO:0000256" key="3">
    <source>
        <dbReference type="ARBA" id="ARBA00023125"/>
    </source>
</evidence>
<feature type="region of interest" description="Disordered" evidence="5">
    <location>
        <begin position="1"/>
        <end position="21"/>
    </location>
</feature>
<keyword evidence="4" id="KW-0804">Transcription</keyword>
<dbReference type="PROSITE" id="PS50931">
    <property type="entry name" value="HTH_LYSR"/>
    <property type="match status" value="1"/>
</dbReference>
<keyword evidence="8" id="KW-1185">Reference proteome</keyword>
<name>A0ABP4FYW0_9PSEU</name>
<dbReference type="Pfam" id="PF03466">
    <property type="entry name" value="LysR_substrate"/>
    <property type="match status" value="1"/>
</dbReference>
<dbReference type="Proteomes" id="UP001500467">
    <property type="component" value="Unassembled WGS sequence"/>
</dbReference>
<dbReference type="InterPro" id="IPR000847">
    <property type="entry name" value="LysR_HTH_N"/>
</dbReference>
<proteinExistence type="inferred from homology"/>
<evidence type="ECO:0000259" key="6">
    <source>
        <dbReference type="PROSITE" id="PS50931"/>
    </source>
</evidence>
<evidence type="ECO:0000256" key="2">
    <source>
        <dbReference type="ARBA" id="ARBA00023015"/>
    </source>
</evidence>
<dbReference type="InterPro" id="IPR036390">
    <property type="entry name" value="WH_DNA-bd_sf"/>
</dbReference>
<evidence type="ECO:0000256" key="4">
    <source>
        <dbReference type="ARBA" id="ARBA00023163"/>
    </source>
</evidence>
<comment type="caution">
    <text evidence="7">The sequence shown here is derived from an EMBL/GenBank/DDBJ whole genome shotgun (WGS) entry which is preliminary data.</text>
</comment>
<keyword evidence="2" id="KW-0805">Transcription regulation</keyword>
<gene>
    <name evidence="7" type="ORF">GCM10009675_18870</name>
</gene>
<feature type="domain" description="HTH lysR-type" evidence="6">
    <location>
        <begin position="23"/>
        <end position="80"/>
    </location>
</feature>
<evidence type="ECO:0000313" key="8">
    <source>
        <dbReference type="Proteomes" id="UP001500467"/>
    </source>
</evidence>
<dbReference type="InterPro" id="IPR005119">
    <property type="entry name" value="LysR_subst-bd"/>
</dbReference>
<dbReference type="Pfam" id="PF00126">
    <property type="entry name" value="HTH_1"/>
    <property type="match status" value="1"/>
</dbReference>
<dbReference type="InterPro" id="IPR036388">
    <property type="entry name" value="WH-like_DNA-bd_sf"/>
</dbReference>
<reference evidence="8" key="1">
    <citation type="journal article" date="2019" name="Int. J. Syst. Evol. Microbiol.">
        <title>The Global Catalogue of Microorganisms (GCM) 10K type strain sequencing project: providing services to taxonomists for standard genome sequencing and annotation.</title>
        <authorList>
            <consortium name="The Broad Institute Genomics Platform"/>
            <consortium name="The Broad Institute Genome Sequencing Center for Infectious Disease"/>
            <person name="Wu L."/>
            <person name="Ma J."/>
        </authorList>
    </citation>
    <scope>NUCLEOTIDE SEQUENCE [LARGE SCALE GENOMIC DNA]</scope>
    <source>
        <strain evidence="8">JCM 13022</strain>
    </source>
</reference>